<reference evidence="2 3" key="1">
    <citation type="submission" date="2011-08" db="EMBL/GenBank/DDBJ databases">
        <authorList>
            <person name="Liu Z.J."/>
            <person name="Shi F.L."/>
            <person name="Lu J.Q."/>
            <person name="Li M."/>
            <person name="Wang Z.L."/>
        </authorList>
    </citation>
    <scope>NUCLEOTIDE SEQUENCE [LARGE SCALE GENOMIC DNA]</scope>
    <source>
        <strain evidence="2 3">USNM 41457</strain>
    </source>
</reference>
<proteinExistence type="predicted"/>
<name>J9DKV6_EDHAE</name>
<dbReference type="EMBL" id="AFBI03000042">
    <property type="protein sequence ID" value="EJW03225.1"/>
    <property type="molecule type" value="Genomic_DNA"/>
</dbReference>
<dbReference type="InParanoid" id="J9DKV6"/>
<dbReference type="VEuPathDB" id="MicrosporidiaDB:EDEG_02393"/>
<comment type="caution">
    <text evidence="2">The sequence shown here is derived from an EMBL/GenBank/DDBJ whole genome shotgun (WGS) entry which is preliminary data.</text>
</comment>
<dbReference type="CDD" id="cd00161">
    <property type="entry name" value="beta-trefoil_Ricin-like"/>
    <property type="match status" value="1"/>
</dbReference>
<keyword evidence="3" id="KW-1185">Reference proteome</keyword>
<evidence type="ECO:0000313" key="2">
    <source>
        <dbReference type="EMBL" id="EJW03225.1"/>
    </source>
</evidence>
<dbReference type="HOGENOM" id="CLU_1165798_0_0_1"/>
<feature type="region of interest" description="Disordered" evidence="1">
    <location>
        <begin position="165"/>
        <end position="216"/>
    </location>
</feature>
<organism evidence="2 3">
    <name type="scientific">Edhazardia aedis (strain USNM 41457)</name>
    <name type="common">Microsporidian parasite</name>
    <dbReference type="NCBI Taxonomy" id="1003232"/>
    <lineage>
        <taxon>Eukaryota</taxon>
        <taxon>Fungi</taxon>
        <taxon>Fungi incertae sedis</taxon>
        <taxon>Microsporidia</taxon>
        <taxon>Edhazardia</taxon>
    </lineage>
</organism>
<dbReference type="Gene3D" id="2.80.10.50">
    <property type="match status" value="1"/>
</dbReference>
<gene>
    <name evidence="2" type="ORF">EDEG_02393</name>
</gene>
<dbReference type="Proteomes" id="UP000003163">
    <property type="component" value="Unassembled WGS sequence"/>
</dbReference>
<sequence length="238" mass="27867">MMIVFLFSLTYAIIPGKKYYIETYDMPYKRININSGSVRATTPENLEKFSSKNKIKTQLRFVAEKPFKAGKEVFLIEYENKKYIVSKGPEKFGVVTGDDKSEYRFWSIVESVKAPNTYNIKNDKKCLSFLDANTDDKGHFVQIRKCDNKNGQLFRFVDVEEAEKSTSELDGENKENEKIEKASNDEIEKEKALSELEKNKEKDLEKKMLKTKPEKKPKELMKKIWKISFLKKKRRKIG</sequence>
<evidence type="ECO:0000256" key="1">
    <source>
        <dbReference type="SAM" id="MobiDB-lite"/>
    </source>
</evidence>
<dbReference type="AlphaFoldDB" id="J9DKV6"/>
<accession>J9DKV6</accession>
<reference evidence="3" key="2">
    <citation type="submission" date="2015-07" db="EMBL/GenBank/DDBJ databases">
        <title>Contrasting host-pathogen interactions and genome evolution in two generalist and specialist microsporidian pathogens of mosquitoes.</title>
        <authorList>
            <consortium name="The Broad Institute Genomics Platform"/>
            <consortium name="The Broad Institute Genome Sequencing Center for Infectious Disease"/>
            <person name="Cuomo C.A."/>
            <person name="Sanscrainte N.D."/>
            <person name="Goldberg J.M."/>
            <person name="Heiman D."/>
            <person name="Young S."/>
            <person name="Zeng Q."/>
            <person name="Becnel J.J."/>
            <person name="Birren B.W."/>
        </authorList>
    </citation>
    <scope>NUCLEOTIDE SEQUENCE [LARGE SCALE GENOMIC DNA]</scope>
    <source>
        <strain evidence="3">USNM 41457</strain>
    </source>
</reference>
<evidence type="ECO:0008006" key="4">
    <source>
        <dbReference type="Google" id="ProtNLM"/>
    </source>
</evidence>
<protein>
    <recommendedName>
        <fullName evidence="4">Ricin B lectin domain-containing protein</fullName>
    </recommendedName>
</protein>
<evidence type="ECO:0000313" key="3">
    <source>
        <dbReference type="Proteomes" id="UP000003163"/>
    </source>
</evidence>